<accession>A0A182FSL9</accession>
<dbReference type="GO" id="GO:0009922">
    <property type="term" value="F:fatty acid elongase activity"/>
    <property type="evidence" value="ECO:0007669"/>
    <property type="project" value="UniProtKB-EC"/>
</dbReference>
<proteinExistence type="inferred from homology"/>
<sequence length="558" mass="65766">MALVLRNIYEGFNYFFTEYKDPRVEHYPLLGSPWPIVTIIIIYLKFVKVWGPEMMKNRKAFQLTSLMNVYNIIQIFLNLYIGIVGGLNSYFTDDYSWSCEPINQKGSTSRKKLIFVTYLYFISKIIDLLDTVFFVMRKKYSQITFLHTYHHAGMVVATYVFTKFLAGSHATLLGLINSFVHVIMYFYYFLTSFKPELKNSLWWKKHITQVQLLQFTILMLHFGVPLIGGYCEFPKVLLFIGLTQNLFMFTLFADFYIKTYITKTKLCFSASIITIVNLCEMTTAAMALLFENYKELFFKRRDERSAQLPLAGSPVLIVGLVTAYLYFVLRWGPRYMINRKPFDLRNIIKAYNLFQVVANSILFLRIFYNVFVQYNEFSFHCQLIDYSRSQRGMDEVFFSYAYFGLKLLDLADTIFFVLRKKQSHVSFLHVYHHSLMVITTYCGLIFVPGGHVLMLGLWNTLVHAVMYFYYFLTSLGTSKNNIWWKQHLTRLQLIQFIHIAFHFGRPLLSGDCKFPTFWLWYGFIQAIFVLALFLDFYLKAYSSQQAKGMANYKEHKSC</sequence>
<feature type="transmembrane region" description="Helical" evidence="10">
    <location>
        <begin position="397"/>
        <end position="418"/>
    </location>
</feature>
<feature type="transmembrane region" description="Helical" evidence="10">
    <location>
        <begin position="172"/>
        <end position="190"/>
    </location>
</feature>
<evidence type="ECO:0000256" key="8">
    <source>
        <dbReference type="ARBA" id="ARBA00023136"/>
    </source>
</evidence>
<reference evidence="11" key="2">
    <citation type="submission" date="2022-08" db="UniProtKB">
        <authorList>
            <consortium name="EnsemblMetazoa"/>
        </authorList>
    </citation>
    <scope>IDENTIFICATION</scope>
    <source>
        <strain evidence="11">STECLA/ALBI9_A</strain>
    </source>
</reference>
<keyword evidence="6 10" id="KW-1133">Transmembrane helix</keyword>
<evidence type="ECO:0000256" key="5">
    <source>
        <dbReference type="ARBA" id="ARBA00022832"/>
    </source>
</evidence>
<dbReference type="PROSITE" id="PS01188">
    <property type="entry name" value="ELO"/>
    <property type="match status" value="2"/>
</dbReference>
<feature type="transmembrane region" description="Helical" evidence="10">
    <location>
        <begin position="350"/>
        <end position="368"/>
    </location>
</feature>
<keyword evidence="8 10" id="KW-0472">Membrane</keyword>
<dbReference type="AlphaFoldDB" id="A0A182FSL9"/>
<organism evidence="11 12">
    <name type="scientific">Anopheles albimanus</name>
    <name type="common">New world malaria mosquito</name>
    <dbReference type="NCBI Taxonomy" id="7167"/>
    <lineage>
        <taxon>Eukaryota</taxon>
        <taxon>Metazoa</taxon>
        <taxon>Ecdysozoa</taxon>
        <taxon>Arthropoda</taxon>
        <taxon>Hexapoda</taxon>
        <taxon>Insecta</taxon>
        <taxon>Pterygota</taxon>
        <taxon>Neoptera</taxon>
        <taxon>Endopterygota</taxon>
        <taxon>Diptera</taxon>
        <taxon>Nematocera</taxon>
        <taxon>Culicoidea</taxon>
        <taxon>Culicidae</taxon>
        <taxon>Anophelinae</taxon>
        <taxon>Anopheles</taxon>
    </lineage>
</organism>
<evidence type="ECO:0000256" key="3">
    <source>
        <dbReference type="ARBA" id="ARBA00022679"/>
    </source>
</evidence>
<feature type="transmembrane region" description="Helical" evidence="10">
    <location>
        <begin position="430"/>
        <end position="449"/>
    </location>
</feature>
<keyword evidence="12" id="KW-1185">Reference proteome</keyword>
<dbReference type="STRING" id="7167.A0A182FSL9"/>
<feature type="transmembrane region" description="Helical" evidence="10">
    <location>
        <begin position="310"/>
        <end position="329"/>
    </location>
</feature>
<name>A0A182FSL9_ANOAL</name>
<feature type="transmembrane region" description="Helical" evidence="10">
    <location>
        <begin position="236"/>
        <end position="257"/>
    </location>
</feature>
<evidence type="ECO:0000256" key="10">
    <source>
        <dbReference type="RuleBase" id="RU361115"/>
    </source>
</evidence>
<keyword evidence="7 10" id="KW-0443">Lipid metabolism</keyword>
<comment type="caution">
    <text evidence="10">Lacks conserved residue(s) required for the propagation of feature annotation.</text>
</comment>
<comment type="similarity">
    <text evidence="10">Belongs to the ELO family.</text>
</comment>
<feature type="transmembrane region" description="Helical" evidence="10">
    <location>
        <begin position="148"/>
        <end position="166"/>
    </location>
</feature>
<keyword evidence="2 10" id="KW-0444">Lipid biosynthesis</keyword>
<evidence type="ECO:0000313" key="11">
    <source>
        <dbReference type="EnsemblMetazoa" id="AALB009549-PA"/>
    </source>
</evidence>
<feature type="transmembrane region" description="Helical" evidence="10">
    <location>
        <begin position="27"/>
        <end position="47"/>
    </location>
</feature>
<dbReference type="EnsemblMetazoa" id="AALB009549-RA">
    <property type="protein sequence ID" value="AALB009549-PA"/>
    <property type="gene ID" value="AALB009549"/>
</dbReference>
<dbReference type="PANTHER" id="PTHR11157:SF116">
    <property type="entry name" value="ELONGATION OF VERY LONG CHAIN FATTY ACIDS PROTEIN-RELATED"/>
    <property type="match status" value="1"/>
</dbReference>
<feature type="transmembrane region" description="Helical" evidence="10">
    <location>
        <begin position="210"/>
        <end position="230"/>
    </location>
</feature>
<evidence type="ECO:0000256" key="1">
    <source>
        <dbReference type="ARBA" id="ARBA00004141"/>
    </source>
</evidence>
<reference evidence="11 12" key="1">
    <citation type="journal article" date="2017" name="G3 (Bethesda)">
        <title>The Physical Genome Mapping of Anopheles albimanus Corrected Scaffold Misassemblies and Identified Interarm Rearrangements in Genus Anopheles.</title>
        <authorList>
            <person name="Artemov G.N."/>
            <person name="Peery A.N."/>
            <person name="Jiang X."/>
            <person name="Tu Z."/>
            <person name="Stegniy V.N."/>
            <person name="Sharakhova M.V."/>
            <person name="Sharakhov I.V."/>
        </authorList>
    </citation>
    <scope>NUCLEOTIDE SEQUENCE [LARGE SCALE GENOMIC DNA]</scope>
    <source>
        <strain evidence="11 12">ALBI9_A</strain>
    </source>
</reference>
<evidence type="ECO:0000256" key="6">
    <source>
        <dbReference type="ARBA" id="ARBA00022989"/>
    </source>
</evidence>
<dbReference type="Proteomes" id="UP000069272">
    <property type="component" value="Chromosome 2R"/>
</dbReference>
<evidence type="ECO:0000256" key="2">
    <source>
        <dbReference type="ARBA" id="ARBA00022516"/>
    </source>
</evidence>
<dbReference type="GO" id="GO:0005789">
    <property type="term" value="C:endoplasmic reticulum membrane"/>
    <property type="evidence" value="ECO:0007669"/>
    <property type="project" value="TreeGrafter"/>
</dbReference>
<feature type="transmembrane region" description="Helical" evidence="10">
    <location>
        <begin position="266"/>
        <end position="290"/>
    </location>
</feature>
<feature type="transmembrane region" description="Helical" evidence="10">
    <location>
        <begin position="68"/>
        <end position="91"/>
    </location>
</feature>
<keyword evidence="5 10" id="KW-0276">Fatty acid metabolism</keyword>
<evidence type="ECO:0000313" key="12">
    <source>
        <dbReference type="Proteomes" id="UP000069272"/>
    </source>
</evidence>
<comment type="subcellular location">
    <subcellularLocation>
        <location evidence="1">Membrane</location>
        <topology evidence="1">Multi-pass membrane protein</topology>
    </subcellularLocation>
</comment>
<dbReference type="Pfam" id="PF01151">
    <property type="entry name" value="ELO"/>
    <property type="match status" value="2"/>
</dbReference>
<keyword evidence="9 10" id="KW-0275">Fatty acid biosynthesis</keyword>
<dbReference type="GO" id="GO:0019367">
    <property type="term" value="P:fatty acid elongation, saturated fatty acid"/>
    <property type="evidence" value="ECO:0007669"/>
    <property type="project" value="TreeGrafter"/>
</dbReference>
<dbReference type="GO" id="GO:0034626">
    <property type="term" value="P:fatty acid elongation, polyunsaturated fatty acid"/>
    <property type="evidence" value="ECO:0007669"/>
    <property type="project" value="TreeGrafter"/>
</dbReference>
<keyword evidence="3 10" id="KW-0808">Transferase</keyword>
<feature type="transmembrane region" description="Helical" evidence="10">
    <location>
        <begin position="455"/>
        <end position="476"/>
    </location>
</feature>
<dbReference type="GO" id="GO:0030148">
    <property type="term" value="P:sphingolipid biosynthetic process"/>
    <property type="evidence" value="ECO:0007669"/>
    <property type="project" value="TreeGrafter"/>
</dbReference>
<feature type="transmembrane region" description="Helical" evidence="10">
    <location>
        <begin position="517"/>
        <end position="538"/>
    </location>
</feature>
<feature type="transmembrane region" description="Helical" evidence="10">
    <location>
        <begin position="113"/>
        <end position="136"/>
    </location>
</feature>
<dbReference type="PANTHER" id="PTHR11157">
    <property type="entry name" value="FATTY ACID ACYL TRANSFERASE-RELATED"/>
    <property type="match status" value="1"/>
</dbReference>
<dbReference type="EC" id="2.3.1.199" evidence="10"/>
<dbReference type="VEuPathDB" id="VectorBase:AALB20_031347"/>
<dbReference type="VEuPathDB" id="VectorBase:AALB20_038368"/>
<dbReference type="GO" id="GO:0042761">
    <property type="term" value="P:very long-chain fatty acid biosynthetic process"/>
    <property type="evidence" value="ECO:0007669"/>
    <property type="project" value="TreeGrafter"/>
</dbReference>
<protein>
    <recommendedName>
        <fullName evidence="10">Elongation of very long chain fatty acids protein</fullName>
        <ecNumber evidence="10">2.3.1.199</ecNumber>
    </recommendedName>
    <alternativeName>
        <fullName evidence="10">Very-long-chain 3-oxoacyl-CoA synthase</fullName>
    </alternativeName>
</protein>
<dbReference type="VEuPathDB" id="VectorBase:AALB009549"/>
<evidence type="ECO:0000256" key="4">
    <source>
        <dbReference type="ARBA" id="ARBA00022692"/>
    </source>
</evidence>
<comment type="catalytic activity">
    <reaction evidence="10">
        <text>a very-long-chain acyl-CoA + malonyl-CoA + H(+) = a very-long-chain 3-oxoacyl-CoA + CO2 + CoA</text>
        <dbReference type="Rhea" id="RHEA:32727"/>
        <dbReference type="ChEBI" id="CHEBI:15378"/>
        <dbReference type="ChEBI" id="CHEBI:16526"/>
        <dbReference type="ChEBI" id="CHEBI:57287"/>
        <dbReference type="ChEBI" id="CHEBI:57384"/>
        <dbReference type="ChEBI" id="CHEBI:90725"/>
        <dbReference type="ChEBI" id="CHEBI:90736"/>
        <dbReference type="EC" id="2.3.1.199"/>
    </reaction>
</comment>
<dbReference type="InterPro" id="IPR030457">
    <property type="entry name" value="ELO_CS"/>
</dbReference>
<dbReference type="GO" id="GO:0034625">
    <property type="term" value="P:fatty acid elongation, monounsaturated fatty acid"/>
    <property type="evidence" value="ECO:0007669"/>
    <property type="project" value="TreeGrafter"/>
</dbReference>
<keyword evidence="4 10" id="KW-0812">Transmembrane</keyword>
<feature type="transmembrane region" description="Helical" evidence="10">
    <location>
        <begin position="488"/>
        <end position="505"/>
    </location>
</feature>
<evidence type="ECO:0000256" key="7">
    <source>
        <dbReference type="ARBA" id="ARBA00023098"/>
    </source>
</evidence>
<dbReference type="InterPro" id="IPR002076">
    <property type="entry name" value="ELO_fam"/>
</dbReference>
<evidence type="ECO:0000256" key="9">
    <source>
        <dbReference type="ARBA" id="ARBA00023160"/>
    </source>
</evidence>